<keyword evidence="7" id="KW-1133">Transmembrane helix</keyword>
<dbReference type="InterPro" id="IPR050440">
    <property type="entry name" value="Laminin/Netrin_ECM"/>
</dbReference>
<reference evidence="9" key="1">
    <citation type="submission" date="2023-08" db="EMBL/GenBank/DDBJ databases">
        <authorList>
            <person name="Alioto T."/>
            <person name="Alioto T."/>
            <person name="Gomez Garrido J."/>
        </authorList>
    </citation>
    <scope>NUCLEOTIDE SEQUENCE</scope>
</reference>
<dbReference type="FunFam" id="2.10.25.10:FF:000188">
    <property type="entry name" value="Laminin subunit gamma 2"/>
    <property type="match status" value="1"/>
</dbReference>
<dbReference type="PROSITE" id="PS01248">
    <property type="entry name" value="EGF_LAM_1"/>
    <property type="match status" value="1"/>
</dbReference>
<keyword evidence="2" id="KW-0677">Repeat</keyword>
<evidence type="ECO:0000256" key="2">
    <source>
        <dbReference type="ARBA" id="ARBA00022737"/>
    </source>
</evidence>
<keyword evidence="10" id="KW-1185">Reference proteome</keyword>
<dbReference type="Pfam" id="PF00053">
    <property type="entry name" value="EGF_laminin"/>
    <property type="match status" value="1"/>
</dbReference>
<evidence type="ECO:0000313" key="9">
    <source>
        <dbReference type="EMBL" id="CAI9715304.1"/>
    </source>
</evidence>
<keyword evidence="7" id="KW-0472">Membrane</keyword>
<evidence type="ECO:0000313" key="10">
    <source>
        <dbReference type="Proteomes" id="UP001162480"/>
    </source>
</evidence>
<dbReference type="GO" id="GO:0009887">
    <property type="term" value="P:animal organ morphogenesis"/>
    <property type="evidence" value="ECO:0007669"/>
    <property type="project" value="TreeGrafter"/>
</dbReference>
<feature type="transmembrane region" description="Helical" evidence="7">
    <location>
        <begin position="416"/>
        <end position="438"/>
    </location>
</feature>
<dbReference type="Proteomes" id="UP001162480">
    <property type="component" value="Chromosome 1"/>
</dbReference>
<feature type="disulfide bond" evidence="6">
    <location>
        <begin position="92"/>
        <end position="106"/>
    </location>
</feature>
<dbReference type="GO" id="GO:0009888">
    <property type="term" value="P:tissue development"/>
    <property type="evidence" value="ECO:0007669"/>
    <property type="project" value="TreeGrafter"/>
</dbReference>
<sequence length="577" mass="65364">MAGQQGESERDRGVVERDRVEKDQICEPVCTQGCVHGICTSPNQCKCNFGWVGSNCSVECSCNSHSECKSEKDTGNCLGCLHNTMGDNCEKCISNYVGDPRNGGTCISCFIYCNNHTKNCTEVKGKDHDEYGGLQENQAVCQDCKNNTEGKHCERCKKGYFRLAEEKLHNICRPCMCNGHAFDCDTNSGTRCICKNNTMTKCDKEKSEDCYKNQCSSCKNSYLGEPTDGHQCYSQMDVDSDYCFDPDDRNACGSNYKPLLKGRTLFYAVQPKYLNVNIRITIDVTQGGVDVYFSPDDKTFVVDLNRETWFHEVKLDKSLKFQAMYHEYMQYTRNDVNYYLRKEVAKDTNKFITLEQANTTLNVTDVRFRLVITLPLDVHDLEKSQFYIIIYGRGDINSNTTYGKLFFRQDQPHIDLFVFFSVFFSCFFLFLAICVLIWKIKQTVDAQRSRQQRAREMQHMASRPFAGVLVLVDHDVVLSNPTTRKLRVNKPTARSPQCPEVNLMHQCLREDHFSISPIAIEPTEDGIASVATVVFQLPGGGSTASKVCLGSALTMRMCPGTANLRMTMRRRPSSSLA</sequence>
<dbReference type="CDD" id="cd00055">
    <property type="entry name" value="EGF_Lam"/>
    <property type="match status" value="2"/>
</dbReference>
<evidence type="ECO:0000256" key="3">
    <source>
        <dbReference type="ARBA" id="ARBA00023157"/>
    </source>
</evidence>
<evidence type="ECO:0000256" key="5">
    <source>
        <dbReference type="ARBA" id="ARBA00023292"/>
    </source>
</evidence>
<evidence type="ECO:0000259" key="8">
    <source>
        <dbReference type="PROSITE" id="PS50027"/>
    </source>
</evidence>
<protein>
    <recommendedName>
        <fullName evidence="8">Laminin EGF-like domain-containing protein</fullName>
    </recommendedName>
</protein>
<dbReference type="InterPro" id="IPR056863">
    <property type="entry name" value="LMN_ATRN_NET-like_EGF"/>
</dbReference>
<gene>
    <name evidence="9" type="ORF">OCTVUL_1B026573</name>
</gene>
<dbReference type="AlphaFoldDB" id="A0AA36AGW1"/>
<dbReference type="InterPro" id="IPR002049">
    <property type="entry name" value="LE_dom"/>
</dbReference>
<comment type="caution">
    <text evidence="6">Lacks conserved residue(s) required for the propagation of feature annotation.</text>
</comment>
<feature type="disulfide bond" evidence="6">
    <location>
        <begin position="80"/>
        <end position="89"/>
    </location>
</feature>
<keyword evidence="4" id="KW-0325">Glycoprotein</keyword>
<keyword evidence="1" id="KW-0732">Signal</keyword>
<dbReference type="SMART" id="SM00180">
    <property type="entry name" value="EGF_Lam"/>
    <property type="match status" value="2"/>
</dbReference>
<keyword evidence="7" id="KW-0812">Transmembrane</keyword>
<evidence type="ECO:0000256" key="7">
    <source>
        <dbReference type="SAM" id="Phobius"/>
    </source>
</evidence>
<dbReference type="PROSITE" id="PS50027">
    <property type="entry name" value="EGF_LAM_2"/>
    <property type="match status" value="1"/>
</dbReference>
<dbReference type="GO" id="GO:0005604">
    <property type="term" value="C:basement membrane"/>
    <property type="evidence" value="ECO:0007669"/>
    <property type="project" value="UniProtKB-ARBA"/>
</dbReference>
<feature type="domain" description="Laminin EGF-like" evidence="8">
    <location>
        <begin position="60"/>
        <end position="108"/>
    </location>
</feature>
<dbReference type="EMBL" id="OX597814">
    <property type="protein sequence ID" value="CAI9715304.1"/>
    <property type="molecule type" value="Genomic_DNA"/>
</dbReference>
<proteinExistence type="predicted"/>
<keyword evidence="3 6" id="KW-1015">Disulfide bond</keyword>
<dbReference type="PANTHER" id="PTHR10574:SF444">
    <property type="entry name" value="BASEMENT MEMBRANE-SPECIFIC HEPARAN SULFATE PROTEOGLYCAN CORE PROTEIN"/>
    <property type="match status" value="1"/>
</dbReference>
<dbReference type="Pfam" id="PF24973">
    <property type="entry name" value="EGF_LMN_ATRN"/>
    <property type="match status" value="1"/>
</dbReference>
<accession>A0AA36AGW1</accession>
<evidence type="ECO:0000256" key="6">
    <source>
        <dbReference type="PROSITE-ProRule" id="PRU00460"/>
    </source>
</evidence>
<dbReference type="SUPFAM" id="SSF57196">
    <property type="entry name" value="EGF/Laminin"/>
    <property type="match status" value="2"/>
</dbReference>
<dbReference type="PANTHER" id="PTHR10574">
    <property type="entry name" value="NETRIN/LAMININ-RELATED"/>
    <property type="match status" value="1"/>
</dbReference>
<evidence type="ECO:0000256" key="4">
    <source>
        <dbReference type="ARBA" id="ARBA00023180"/>
    </source>
</evidence>
<name>A0AA36AGW1_OCTVU</name>
<dbReference type="Gene3D" id="2.10.25.10">
    <property type="entry name" value="Laminin"/>
    <property type="match status" value="3"/>
</dbReference>
<evidence type="ECO:0000256" key="1">
    <source>
        <dbReference type="ARBA" id="ARBA00022729"/>
    </source>
</evidence>
<organism evidence="9 10">
    <name type="scientific">Octopus vulgaris</name>
    <name type="common">Common octopus</name>
    <dbReference type="NCBI Taxonomy" id="6645"/>
    <lineage>
        <taxon>Eukaryota</taxon>
        <taxon>Metazoa</taxon>
        <taxon>Spiralia</taxon>
        <taxon>Lophotrochozoa</taxon>
        <taxon>Mollusca</taxon>
        <taxon>Cephalopoda</taxon>
        <taxon>Coleoidea</taxon>
        <taxon>Octopodiformes</taxon>
        <taxon>Octopoda</taxon>
        <taxon>Incirrata</taxon>
        <taxon>Octopodidae</taxon>
        <taxon>Octopus</taxon>
    </lineage>
</organism>
<keyword evidence="5 6" id="KW-0424">Laminin EGF-like domain</keyword>